<dbReference type="EMBL" id="CP045429">
    <property type="protein sequence ID" value="QPB84111.1"/>
    <property type="molecule type" value="Genomic_DNA"/>
</dbReference>
<reference evidence="1 2" key="1">
    <citation type="submission" date="2019-10" db="EMBL/GenBank/DDBJ databases">
        <title>Pseudoalteromonas rubra S4059.</title>
        <authorList>
            <person name="Paulsen S."/>
            <person name="Wang X."/>
        </authorList>
    </citation>
    <scope>NUCLEOTIDE SEQUENCE [LARGE SCALE GENOMIC DNA]</scope>
    <source>
        <strain evidence="1 2">S4059</strain>
    </source>
</reference>
<name>A0A5S3USF2_9GAMM</name>
<evidence type="ECO:0000313" key="1">
    <source>
        <dbReference type="EMBL" id="QPB84111.1"/>
    </source>
</evidence>
<proteinExistence type="predicted"/>
<dbReference type="Gene3D" id="2.60.40.10">
    <property type="entry name" value="Immunoglobulins"/>
    <property type="match status" value="1"/>
</dbReference>
<gene>
    <name evidence="1" type="ORF">CWC22_014370</name>
</gene>
<dbReference type="InterPro" id="IPR036116">
    <property type="entry name" value="FN3_sf"/>
</dbReference>
<dbReference type="Proteomes" id="UP000305729">
    <property type="component" value="Chromosome 1"/>
</dbReference>
<dbReference type="SUPFAM" id="SSF49265">
    <property type="entry name" value="Fibronectin type III"/>
    <property type="match status" value="1"/>
</dbReference>
<dbReference type="InterPro" id="IPR013783">
    <property type="entry name" value="Ig-like_fold"/>
</dbReference>
<organism evidence="1 2">
    <name type="scientific">Pseudoalteromonas rubra</name>
    <dbReference type="NCBI Taxonomy" id="43658"/>
    <lineage>
        <taxon>Bacteria</taxon>
        <taxon>Pseudomonadati</taxon>
        <taxon>Pseudomonadota</taxon>
        <taxon>Gammaproteobacteria</taxon>
        <taxon>Alteromonadales</taxon>
        <taxon>Pseudoalteromonadaceae</taxon>
        <taxon>Pseudoalteromonas</taxon>
    </lineage>
</organism>
<sequence>MKKIVLLFALLSIGSASASTTWIPIKRGKITIILPYIPKDKFSSPKNIRISDSSGGKTISWDDIKHASKYKIQVLNEKGIWVDVAITDKTFFELHSGYTGKNSEYFQVRVVACNYNTCTNTGTYSLGYSFRKKVVFIHTDLLGSPVAESYMEEQ</sequence>
<dbReference type="AlphaFoldDB" id="A0A5S3USF2"/>
<accession>A0A5S3USF2</accession>
<dbReference type="RefSeq" id="WP_138539464.1">
    <property type="nucleotide sequence ID" value="NZ_CP045429.1"/>
</dbReference>
<protein>
    <submittedName>
        <fullName evidence="1">Uncharacterized protein</fullName>
    </submittedName>
</protein>
<evidence type="ECO:0000313" key="2">
    <source>
        <dbReference type="Proteomes" id="UP000305729"/>
    </source>
</evidence>